<accession>A0A371G915</accession>
<dbReference type="PANTHER" id="PTHR34072:SF52">
    <property type="entry name" value="RIBONUCLEASE H"/>
    <property type="match status" value="1"/>
</dbReference>
<dbReference type="PANTHER" id="PTHR34072">
    <property type="entry name" value="ENZYMATIC POLYPROTEIN-RELATED"/>
    <property type="match status" value="1"/>
</dbReference>
<dbReference type="InterPro" id="IPR043502">
    <property type="entry name" value="DNA/RNA_pol_sf"/>
</dbReference>
<proteinExistence type="predicted"/>
<protein>
    <recommendedName>
        <fullName evidence="1">Reverse transcriptase/retrotransposon-derived protein RNase H-like domain-containing protein</fullName>
    </recommendedName>
</protein>
<evidence type="ECO:0000313" key="2">
    <source>
        <dbReference type="EMBL" id="RDX87001.1"/>
    </source>
</evidence>
<gene>
    <name evidence="2" type="ORF">CR513_31584</name>
</gene>
<sequence>MLDVLRQHKKAIEWKLSDLASINPFIYMHRILMEEEAWPIRKQQIRLNPTIQDVVKKEVTKLLAYLCVQMHVVWPVQCTEYVSTLHDKYLLELGTGLHGSLYGRLHDDDPFELMCDASNSALGVILGQRARVGKPMHVIAYASQTMDPAQLNYATTEKKLLEIEFNIEIRDKKGIENSVADHLSQIEREGDPMPIRDEFLYEQLLHINMPTPWFIDIYNFVATSQFPPEASRLYKEKLKSDAKYYIWGDPYLW</sequence>
<feature type="domain" description="Reverse transcriptase/retrotransposon-derived protein RNase H-like" evidence="1">
    <location>
        <begin position="106"/>
        <end position="163"/>
    </location>
</feature>
<dbReference type="InterPro" id="IPR041577">
    <property type="entry name" value="RT_RNaseH_2"/>
</dbReference>
<dbReference type="SUPFAM" id="SSF56672">
    <property type="entry name" value="DNA/RNA polymerases"/>
    <property type="match status" value="1"/>
</dbReference>
<dbReference type="AlphaFoldDB" id="A0A371G915"/>
<evidence type="ECO:0000259" key="1">
    <source>
        <dbReference type="Pfam" id="PF17919"/>
    </source>
</evidence>
<dbReference type="EMBL" id="QJKJ01006360">
    <property type="protein sequence ID" value="RDX87001.1"/>
    <property type="molecule type" value="Genomic_DNA"/>
</dbReference>
<dbReference type="Gene3D" id="3.10.10.10">
    <property type="entry name" value="HIV Type 1 Reverse Transcriptase, subunit A, domain 1"/>
    <property type="match status" value="1"/>
</dbReference>
<feature type="non-terminal residue" evidence="2">
    <location>
        <position position="1"/>
    </location>
</feature>
<dbReference type="Pfam" id="PF17919">
    <property type="entry name" value="RT_RNaseH_2"/>
    <property type="match status" value="1"/>
</dbReference>
<keyword evidence="3" id="KW-1185">Reference proteome</keyword>
<name>A0A371G915_MUCPR</name>
<reference evidence="2" key="1">
    <citation type="submission" date="2018-05" db="EMBL/GenBank/DDBJ databases">
        <title>Draft genome of Mucuna pruriens seed.</title>
        <authorList>
            <person name="Nnadi N.E."/>
            <person name="Vos R."/>
            <person name="Hasami M.H."/>
            <person name="Devisetty U.K."/>
            <person name="Aguiy J.C."/>
        </authorList>
    </citation>
    <scope>NUCLEOTIDE SEQUENCE [LARGE SCALE GENOMIC DNA]</scope>
    <source>
        <strain evidence="2">JCA_2017</strain>
    </source>
</reference>
<dbReference type="OrthoDB" id="10055717at2759"/>
<comment type="caution">
    <text evidence="2">The sequence shown here is derived from an EMBL/GenBank/DDBJ whole genome shotgun (WGS) entry which is preliminary data.</text>
</comment>
<dbReference type="Proteomes" id="UP000257109">
    <property type="component" value="Unassembled WGS sequence"/>
</dbReference>
<evidence type="ECO:0000313" key="3">
    <source>
        <dbReference type="Proteomes" id="UP000257109"/>
    </source>
</evidence>
<organism evidence="2 3">
    <name type="scientific">Mucuna pruriens</name>
    <name type="common">Velvet bean</name>
    <name type="synonym">Dolichos pruriens</name>
    <dbReference type="NCBI Taxonomy" id="157652"/>
    <lineage>
        <taxon>Eukaryota</taxon>
        <taxon>Viridiplantae</taxon>
        <taxon>Streptophyta</taxon>
        <taxon>Embryophyta</taxon>
        <taxon>Tracheophyta</taxon>
        <taxon>Spermatophyta</taxon>
        <taxon>Magnoliopsida</taxon>
        <taxon>eudicotyledons</taxon>
        <taxon>Gunneridae</taxon>
        <taxon>Pentapetalae</taxon>
        <taxon>rosids</taxon>
        <taxon>fabids</taxon>
        <taxon>Fabales</taxon>
        <taxon>Fabaceae</taxon>
        <taxon>Papilionoideae</taxon>
        <taxon>50 kb inversion clade</taxon>
        <taxon>NPAAA clade</taxon>
        <taxon>indigoferoid/millettioid clade</taxon>
        <taxon>Phaseoleae</taxon>
        <taxon>Mucuna</taxon>
    </lineage>
</organism>